<reference evidence="6" key="2">
    <citation type="submission" date="2021-04" db="EMBL/GenBank/DDBJ databases">
        <authorList>
            <person name="Gilroy R."/>
        </authorList>
    </citation>
    <scope>NUCLEOTIDE SEQUENCE</scope>
    <source>
        <strain evidence="6">2239</strain>
    </source>
</reference>
<dbReference type="PROSITE" id="PS50931">
    <property type="entry name" value="HTH_LYSR"/>
    <property type="match status" value="1"/>
</dbReference>
<dbReference type="Proteomes" id="UP000824193">
    <property type="component" value="Unassembled WGS sequence"/>
</dbReference>
<evidence type="ECO:0000256" key="3">
    <source>
        <dbReference type="ARBA" id="ARBA00023125"/>
    </source>
</evidence>
<organism evidence="6 7">
    <name type="scientific">Candidatus Allofournierella pullicola</name>
    <dbReference type="NCBI Taxonomy" id="2838596"/>
    <lineage>
        <taxon>Bacteria</taxon>
        <taxon>Bacillati</taxon>
        <taxon>Bacillota</taxon>
        <taxon>Clostridia</taxon>
        <taxon>Eubacteriales</taxon>
        <taxon>Oscillospiraceae</taxon>
        <taxon>Allofournierella</taxon>
    </lineage>
</organism>
<dbReference type="CDD" id="cd05466">
    <property type="entry name" value="PBP2_LTTR_substrate"/>
    <property type="match status" value="1"/>
</dbReference>
<evidence type="ECO:0000256" key="4">
    <source>
        <dbReference type="ARBA" id="ARBA00023163"/>
    </source>
</evidence>
<evidence type="ECO:0000256" key="1">
    <source>
        <dbReference type="ARBA" id="ARBA00009437"/>
    </source>
</evidence>
<evidence type="ECO:0000259" key="5">
    <source>
        <dbReference type="PROSITE" id="PS50931"/>
    </source>
</evidence>
<dbReference type="GO" id="GO:0003677">
    <property type="term" value="F:DNA binding"/>
    <property type="evidence" value="ECO:0007669"/>
    <property type="project" value="UniProtKB-KW"/>
</dbReference>
<dbReference type="InterPro" id="IPR036388">
    <property type="entry name" value="WH-like_DNA-bd_sf"/>
</dbReference>
<comment type="similarity">
    <text evidence="1">Belongs to the LysR transcriptional regulatory family.</text>
</comment>
<dbReference type="SUPFAM" id="SSF46785">
    <property type="entry name" value="Winged helix' DNA-binding domain"/>
    <property type="match status" value="1"/>
</dbReference>
<dbReference type="EMBL" id="DXFW01000024">
    <property type="protein sequence ID" value="HIX06131.1"/>
    <property type="molecule type" value="Genomic_DNA"/>
</dbReference>
<dbReference type="Gene3D" id="3.40.190.10">
    <property type="entry name" value="Periplasmic binding protein-like II"/>
    <property type="match status" value="2"/>
</dbReference>
<dbReference type="GO" id="GO:0005829">
    <property type="term" value="C:cytosol"/>
    <property type="evidence" value="ECO:0007669"/>
    <property type="project" value="TreeGrafter"/>
</dbReference>
<keyword evidence="3" id="KW-0238">DNA-binding</keyword>
<dbReference type="Pfam" id="PF03466">
    <property type="entry name" value="LysR_substrate"/>
    <property type="match status" value="1"/>
</dbReference>
<dbReference type="InterPro" id="IPR050950">
    <property type="entry name" value="HTH-type_LysR_regulators"/>
</dbReference>
<dbReference type="PANTHER" id="PTHR30419:SF8">
    <property type="entry name" value="NITROGEN ASSIMILATION TRANSCRIPTIONAL ACTIVATOR-RELATED"/>
    <property type="match status" value="1"/>
</dbReference>
<evidence type="ECO:0000313" key="7">
    <source>
        <dbReference type="Proteomes" id="UP000824193"/>
    </source>
</evidence>
<dbReference type="PANTHER" id="PTHR30419">
    <property type="entry name" value="HTH-TYPE TRANSCRIPTIONAL REGULATOR YBHD"/>
    <property type="match status" value="1"/>
</dbReference>
<dbReference type="SUPFAM" id="SSF53850">
    <property type="entry name" value="Periplasmic binding protein-like II"/>
    <property type="match status" value="1"/>
</dbReference>
<dbReference type="PRINTS" id="PR00039">
    <property type="entry name" value="HTHLYSR"/>
</dbReference>
<dbReference type="Pfam" id="PF00126">
    <property type="entry name" value="HTH_1"/>
    <property type="match status" value="1"/>
</dbReference>
<protein>
    <submittedName>
        <fullName evidence="6">LysR family transcriptional regulator</fullName>
    </submittedName>
</protein>
<dbReference type="FunFam" id="1.10.10.10:FF:000001">
    <property type="entry name" value="LysR family transcriptional regulator"/>
    <property type="match status" value="1"/>
</dbReference>
<name>A0A9D2AE28_9FIRM</name>
<accession>A0A9D2AE28</accession>
<dbReference type="InterPro" id="IPR036390">
    <property type="entry name" value="WH_DNA-bd_sf"/>
</dbReference>
<proteinExistence type="inferred from homology"/>
<comment type="caution">
    <text evidence="6">The sequence shown here is derived from an EMBL/GenBank/DDBJ whole genome shotgun (WGS) entry which is preliminary data.</text>
</comment>
<evidence type="ECO:0000256" key="2">
    <source>
        <dbReference type="ARBA" id="ARBA00023015"/>
    </source>
</evidence>
<feature type="domain" description="HTH lysR-type" evidence="5">
    <location>
        <begin position="1"/>
        <end position="58"/>
    </location>
</feature>
<keyword evidence="4" id="KW-0804">Transcription</keyword>
<reference evidence="6" key="1">
    <citation type="journal article" date="2021" name="PeerJ">
        <title>Extensive microbial diversity within the chicken gut microbiome revealed by metagenomics and culture.</title>
        <authorList>
            <person name="Gilroy R."/>
            <person name="Ravi A."/>
            <person name="Getino M."/>
            <person name="Pursley I."/>
            <person name="Horton D.L."/>
            <person name="Alikhan N.F."/>
            <person name="Baker D."/>
            <person name="Gharbi K."/>
            <person name="Hall N."/>
            <person name="Watson M."/>
            <person name="Adriaenssens E.M."/>
            <person name="Foster-Nyarko E."/>
            <person name="Jarju S."/>
            <person name="Secka A."/>
            <person name="Antonio M."/>
            <person name="Oren A."/>
            <person name="Chaudhuri R.R."/>
            <person name="La Ragione R."/>
            <person name="Hildebrand F."/>
            <person name="Pallen M.J."/>
        </authorList>
    </citation>
    <scope>NUCLEOTIDE SEQUENCE</scope>
    <source>
        <strain evidence="6">2239</strain>
    </source>
</reference>
<sequence length="293" mass="32844">MELRLLRYFLTVAREGSITNAAEALHITQPTLSRQIRELEEELGQPLLVRGSRSVSLTGEGMLLRKRAEEILELVEKAEREVSLGDDVITGEVSVGAGETVGVHFLTQAAQELRRRWPEVRFQIISGDGMEVCELLDKGLIDFGLVFDHVDRAKYNALPVPWRDVWGVLVRRDDPLAEKEAVTPEDLIHQPLLVSRQVLKGPLLPEWFGAGLDALNIAGTYTLAFNGSLMVEDGMGCALCLDRIINLSEDSPLCFRPLEPRREAGMHIIWKKYQVFSRAAEKYLELLEASGKE</sequence>
<dbReference type="InterPro" id="IPR005119">
    <property type="entry name" value="LysR_subst-bd"/>
</dbReference>
<gene>
    <name evidence="6" type="ORF">H9865_08545</name>
</gene>
<keyword evidence="2" id="KW-0805">Transcription regulation</keyword>
<evidence type="ECO:0000313" key="6">
    <source>
        <dbReference type="EMBL" id="HIX06131.1"/>
    </source>
</evidence>
<dbReference type="Gene3D" id="1.10.10.10">
    <property type="entry name" value="Winged helix-like DNA-binding domain superfamily/Winged helix DNA-binding domain"/>
    <property type="match status" value="1"/>
</dbReference>
<dbReference type="AlphaFoldDB" id="A0A9D2AE28"/>
<dbReference type="GO" id="GO:0003700">
    <property type="term" value="F:DNA-binding transcription factor activity"/>
    <property type="evidence" value="ECO:0007669"/>
    <property type="project" value="InterPro"/>
</dbReference>
<dbReference type="InterPro" id="IPR000847">
    <property type="entry name" value="LysR_HTH_N"/>
</dbReference>